<proteinExistence type="predicted"/>
<dbReference type="Gene3D" id="2.60.270.20">
    <property type="entry name" value="Cytolysin/lectin"/>
    <property type="match status" value="1"/>
</dbReference>
<dbReference type="Pfam" id="PF07367">
    <property type="entry name" value="FB_lectin"/>
    <property type="match status" value="1"/>
</dbReference>
<reference evidence="1" key="2">
    <citation type="journal article" date="2020" name="Nat. Commun.">
        <title>Large-scale genome sequencing of mycorrhizal fungi provides insights into the early evolution of symbiotic traits.</title>
        <authorList>
            <person name="Miyauchi S."/>
            <person name="Kiss E."/>
            <person name="Kuo A."/>
            <person name="Drula E."/>
            <person name="Kohler A."/>
            <person name="Sanchez-Garcia M."/>
            <person name="Morin E."/>
            <person name="Andreopoulos B."/>
            <person name="Barry K.W."/>
            <person name="Bonito G."/>
            <person name="Buee M."/>
            <person name="Carver A."/>
            <person name="Chen C."/>
            <person name="Cichocki N."/>
            <person name="Clum A."/>
            <person name="Culley D."/>
            <person name="Crous P.W."/>
            <person name="Fauchery L."/>
            <person name="Girlanda M."/>
            <person name="Hayes R.D."/>
            <person name="Keri Z."/>
            <person name="LaButti K."/>
            <person name="Lipzen A."/>
            <person name="Lombard V."/>
            <person name="Magnuson J."/>
            <person name="Maillard F."/>
            <person name="Murat C."/>
            <person name="Nolan M."/>
            <person name="Ohm R.A."/>
            <person name="Pangilinan J."/>
            <person name="Pereira M.F."/>
            <person name="Perotto S."/>
            <person name="Peter M."/>
            <person name="Pfister S."/>
            <person name="Riley R."/>
            <person name="Sitrit Y."/>
            <person name="Stielow J.B."/>
            <person name="Szollosi G."/>
            <person name="Zifcakova L."/>
            <person name="Stursova M."/>
            <person name="Spatafora J.W."/>
            <person name="Tedersoo L."/>
            <person name="Vaario L.M."/>
            <person name="Yamada A."/>
            <person name="Yan M."/>
            <person name="Wang P."/>
            <person name="Xu J."/>
            <person name="Bruns T."/>
            <person name="Baldrian P."/>
            <person name="Vilgalys R."/>
            <person name="Dunand C."/>
            <person name="Henrissat B."/>
            <person name="Grigoriev I.V."/>
            <person name="Hibbett D."/>
            <person name="Nagy L.G."/>
            <person name="Martin F.M."/>
        </authorList>
    </citation>
    <scope>NUCLEOTIDE SEQUENCE</scope>
    <source>
        <strain evidence="1">BED1</strain>
    </source>
</reference>
<protein>
    <submittedName>
        <fullName evidence="1">Lectin</fullName>
    </submittedName>
</protein>
<dbReference type="SUPFAM" id="SSF63724">
    <property type="entry name" value="Cytolysin/lectin"/>
    <property type="match status" value="1"/>
</dbReference>
<gene>
    <name evidence="1" type="ORF">L210DRAFT_2171337</name>
</gene>
<dbReference type="EMBL" id="WHUW01000127">
    <property type="protein sequence ID" value="KAF8422319.1"/>
    <property type="molecule type" value="Genomic_DNA"/>
</dbReference>
<dbReference type="InterPro" id="IPR015926">
    <property type="entry name" value="Cytolysin/lectin"/>
</dbReference>
<evidence type="ECO:0000313" key="1">
    <source>
        <dbReference type="EMBL" id="KAF8422319.1"/>
    </source>
</evidence>
<reference evidence="1" key="1">
    <citation type="submission" date="2019-10" db="EMBL/GenBank/DDBJ databases">
        <authorList>
            <consortium name="DOE Joint Genome Institute"/>
            <person name="Kuo A."/>
            <person name="Miyauchi S."/>
            <person name="Kiss E."/>
            <person name="Drula E."/>
            <person name="Kohler A."/>
            <person name="Sanchez-Garcia M."/>
            <person name="Andreopoulos B."/>
            <person name="Barry K.W."/>
            <person name="Bonito G."/>
            <person name="Buee M."/>
            <person name="Carver A."/>
            <person name="Chen C."/>
            <person name="Cichocki N."/>
            <person name="Clum A."/>
            <person name="Culley D."/>
            <person name="Crous P.W."/>
            <person name="Fauchery L."/>
            <person name="Girlanda M."/>
            <person name="Hayes R."/>
            <person name="Keri Z."/>
            <person name="LaButti K."/>
            <person name="Lipzen A."/>
            <person name="Lombard V."/>
            <person name="Magnuson J."/>
            <person name="Maillard F."/>
            <person name="Morin E."/>
            <person name="Murat C."/>
            <person name="Nolan M."/>
            <person name="Ohm R."/>
            <person name="Pangilinan J."/>
            <person name="Pereira M."/>
            <person name="Perotto S."/>
            <person name="Peter M."/>
            <person name="Riley R."/>
            <person name="Sitrit Y."/>
            <person name="Stielow B."/>
            <person name="Szollosi G."/>
            <person name="Zifcakova L."/>
            <person name="Stursova M."/>
            <person name="Spatafora J.W."/>
            <person name="Tedersoo L."/>
            <person name="Vaario L.-M."/>
            <person name="Yamada A."/>
            <person name="Yan M."/>
            <person name="Wang P."/>
            <person name="Xu J."/>
            <person name="Bruns T."/>
            <person name="Baldrian P."/>
            <person name="Vilgalys R."/>
            <person name="Henrissat B."/>
            <person name="Grigoriev I.V."/>
            <person name="Hibbett D."/>
            <person name="Nagy L.G."/>
            <person name="Martin F.M."/>
        </authorList>
    </citation>
    <scope>NUCLEOTIDE SEQUENCE</scope>
    <source>
        <strain evidence="1">BED1</strain>
    </source>
</reference>
<name>A0AAD4G7A0_BOLED</name>
<dbReference type="AlphaFoldDB" id="A0AAD4G7A0"/>
<comment type="caution">
    <text evidence="1">The sequence shown here is derived from an EMBL/GenBank/DDBJ whole genome shotgun (WGS) entry which is preliminary data.</text>
</comment>
<keyword evidence="2" id="KW-1185">Reference proteome</keyword>
<organism evidence="1 2">
    <name type="scientific">Boletus edulis BED1</name>
    <dbReference type="NCBI Taxonomy" id="1328754"/>
    <lineage>
        <taxon>Eukaryota</taxon>
        <taxon>Fungi</taxon>
        <taxon>Dikarya</taxon>
        <taxon>Basidiomycota</taxon>
        <taxon>Agaricomycotina</taxon>
        <taxon>Agaricomycetes</taxon>
        <taxon>Agaricomycetidae</taxon>
        <taxon>Boletales</taxon>
        <taxon>Boletineae</taxon>
        <taxon>Boletaceae</taxon>
        <taxon>Boletoideae</taxon>
        <taxon>Boletus</taxon>
    </lineage>
</organism>
<accession>A0AAD4G7A0</accession>
<sequence>MSYTITLRVFQGNPARGFFSIVEKTVFNFANGGTWSEVNGTQVLTMGGSGTSGVLRFKSDKGELFTIALGVHNYKRWCDVITGIKPEDTALLINPQYYNGGFRAYQREKQLAEYGGNGAAGTWVQVIYTVTEGNNLEANLIIK</sequence>
<dbReference type="InterPro" id="IPR009960">
    <property type="entry name" value="Fruit_body_lectin_fun"/>
</dbReference>
<dbReference type="Proteomes" id="UP001194468">
    <property type="component" value="Unassembled WGS sequence"/>
</dbReference>
<evidence type="ECO:0000313" key="2">
    <source>
        <dbReference type="Proteomes" id="UP001194468"/>
    </source>
</evidence>